<accession>A0A7G9V209</accession>
<evidence type="ECO:0000313" key="2">
    <source>
        <dbReference type="EMBL" id="QNO00315.1"/>
    </source>
</evidence>
<protein>
    <submittedName>
        <fullName evidence="2">Uncharacterized protein</fullName>
    </submittedName>
</protein>
<keyword evidence="1" id="KW-0175">Coiled coil</keyword>
<keyword evidence="3" id="KW-1185">Reference proteome</keyword>
<feature type="coiled-coil region" evidence="1">
    <location>
        <begin position="8"/>
        <end position="57"/>
    </location>
</feature>
<dbReference type="Proteomes" id="UP000516132">
    <property type="component" value="Segment"/>
</dbReference>
<evidence type="ECO:0000256" key="1">
    <source>
        <dbReference type="SAM" id="Coils"/>
    </source>
</evidence>
<evidence type="ECO:0000313" key="3">
    <source>
        <dbReference type="Proteomes" id="UP000516132"/>
    </source>
</evidence>
<reference evidence="2 3" key="1">
    <citation type="submission" date="2020-06" db="EMBL/GenBank/DDBJ databases">
        <title>Characterization of Pseudomonas phiPsa374-like phages.</title>
        <authorList>
            <person name="Warring S."/>
            <person name="Malone L.M."/>
            <person name="Easingwood R.A."/>
            <person name="Rigano L."/>
            <person name="Frampton R.A."/>
            <person name="Lopez Acedo E."/>
            <person name="Templeton M.D."/>
            <person name="Kleffmann T."/>
            <person name="Bostina M."/>
            <person name="Fineran P.C."/>
        </authorList>
    </citation>
    <scope>NUCLEOTIDE SEQUENCE [LARGE SCALE GENOMIC DNA]</scope>
</reference>
<proteinExistence type="predicted"/>
<sequence>MPTLPETIEVLERELAKAKAEHAKAVIRNRPQAAAALAEIKGKIDALVREAEGIAREADIVFFYSNGYEEFSWLNKEDWTYSSQDC</sequence>
<dbReference type="EMBL" id="MT670419">
    <property type="protein sequence ID" value="QNO00315.1"/>
    <property type="molecule type" value="Genomic_DNA"/>
</dbReference>
<gene>
    <name evidence="2" type="ORF">phiPsa315_138</name>
</gene>
<name>A0A7G9V209_9CAUD</name>
<organism evidence="2 3">
    <name type="scientific">Pseudomonas phage phiPsa315</name>
    <dbReference type="NCBI Taxonomy" id="1460363"/>
    <lineage>
        <taxon>Viruses</taxon>
        <taxon>Duplodnaviria</taxon>
        <taxon>Heunggongvirae</taxon>
        <taxon>Uroviricota</taxon>
        <taxon>Caudoviricetes</taxon>
        <taxon>Vandenendeviridae</taxon>
        <taxon>Gorskivirinae</taxon>
        <taxon>Otagovirus</taxon>
        <taxon>Otagovirus psa315</taxon>
    </lineage>
</organism>